<dbReference type="EMBL" id="JAPZBO010000004">
    <property type="protein sequence ID" value="KAJ5318433.1"/>
    <property type="molecule type" value="Genomic_DNA"/>
</dbReference>
<dbReference type="AlphaFoldDB" id="A0A9W9U525"/>
<protein>
    <submittedName>
        <fullName evidence="1">Uncharacterized protein</fullName>
    </submittedName>
</protein>
<name>A0A9W9U525_9EURO</name>
<proteinExistence type="predicted"/>
<dbReference type="Proteomes" id="UP001147746">
    <property type="component" value="Unassembled WGS sequence"/>
</dbReference>
<accession>A0A9W9U525</accession>
<sequence>MRTLTVIMSTQINEKIVPEKLPLETTVELPGCSKAEYRFDHLSILTDLSRESQVGLSKLRGNPATWNTVLCNLGGIVVPTSRDISLTSTTWRWLARLATIHRCPIISISSREANPADITRIVKDESPGSHVSMIHVNLEEVDSSWQPSFESSEDKFVSSTRTNDVAWKRTLGQMIALCLGWDYLLFLDDDIASVDDVGSNFSALNLMFALRAMEDDQNIQIMGWPAVEFADHSVVGHACCLVGLPQNVFLGAGTLLLRVTNSMSFFPQGIYNEDLLMMIGTAARTPKPYQALAQVGTTLQAPFDPFSDLRARSEEVGELLGEGLLNLLEDHGGDFCYMMGSHYWKQAISHRKDLIRTVIKKRAGRLLIWNEGDPPLSDDPVVQCMNSALWVHKNITAEDLSKYADKWWRDHQQWRTRLLYIQSHTSKLSHEANIANRLKQPFY</sequence>
<organism evidence="1 2">
    <name type="scientific">Penicillium atrosanguineum</name>
    <dbReference type="NCBI Taxonomy" id="1132637"/>
    <lineage>
        <taxon>Eukaryota</taxon>
        <taxon>Fungi</taxon>
        <taxon>Dikarya</taxon>
        <taxon>Ascomycota</taxon>
        <taxon>Pezizomycotina</taxon>
        <taxon>Eurotiomycetes</taxon>
        <taxon>Eurotiomycetidae</taxon>
        <taxon>Eurotiales</taxon>
        <taxon>Aspergillaceae</taxon>
        <taxon>Penicillium</taxon>
    </lineage>
</organism>
<comment type="caution">
    <text evidence="1">The sequence shown here is derived from an EMBL/GenBank/DDBJ whole genome shotgun (WGS) entry which is preliminary data.</text>
</comment>
<reference evidence="1" key="1">
    <citation type="submission" date="2022-12" db="EMBL/GenBank/DDBJ databases">
        <authorList>
            <person name="Petersen C."/>
        </authorList>
    </citation>
    <scope>NUCLEOTIDE SEQUENCE</scope>
    <source>
        <strain evidence="1">IBT 21472</strain>
    </source>
</reference>
<gene>
    <name evidence="1" type="ORF">N7476_004853</name>
</gene>
<keyword evidence="2" id="KW-1185">Reference proteome</keyword>
<evidence type="ECO:0000313" key="2">
    <source>
        <dbReference type="Proteomes" id="UP001147746"/>
    </source>
</evidence>
<reference evidence="1" key="2">
    <citation type="journal article" date="2023" name="IMA Fungus">
        <title>Comparative genomic study of the Penicillium genus elucidates a diverse pangenome and 15 lateral gene transfer events.</title>
        <authorList>
            <person name="Petersen C."/>
            <person name="Sorensen T."/>
            <person name="Nielsen M.R."/>
            <person name="Sondergaard T.E."/>
            <person name="Sorensen J.L."/>
            <person name="Fitzpatrick D.A."/>
            <person name="Frisvad J.C."/>
            <person name="Nielsen K.L."/>
        </authorList>
    </citation>
    <scope>NUCLEOTIDE SEQUENCE</scope>
    <source>
        <strain evidence="1">IBT 21472</strain>
    </source>
</reference>
<evidence type="ECO:0000313" key="1">
    <source>
        <dbReference type="EMBL" id="KAJ5318433.1"/>
    </source>
</evidence>